<keyword evidence="1" id="KW-0812">Transmembrane</keyword>
<keyword evidence="1" id="KW-1133">Transmembrane helix</keyword>
<dbReference type="RefSeq" id="WP_078696676.1">
    <property type="nucleotide sequence ID" value="NZ_FUYH01000011.1"/>
</dbReference>
<name>A0A1T4XNX4_9CLOT</name>
<feature type="transmembrane region" description="Helical" evidence="1">
    <location>
        <begin position="6"/>
        <end position="24"/>
    </location>
</feature>
<dbReference type="EMBL" id="FUYH01000011">
    <property type="protein sequence ID" value="SKA91242.1"/>
    <property type="molecule type" value="Genomic_DNA"/>
</dbReference>
<evidence type="ECO:0000313" key="3">
    <source>
        <dbReference type="Proteomes" id="UP000190105"/>
    </source>
</evidence>
<accession>A0A1T4XNX4</accession>
<dbReference type="OrthoDB" id="1955278at2"/>
<dbReference type="AlphaFoldDB" id="A0A1T4XNX4"/>
<dbReference type="Proteomes" id="UP000190105">
    <property type="component" value="Unassembled WGS sequence"/>
</dbReference>
<protein>
    <recommendedName>
        <fullName evidence="4">Bacteriophage holin of superfamily 6 (Holin_LLH)</fullName>
    </recommendedName>
</protein>
<evidence type="ECO:0008006" key="4">
    <source>
        <dbReference type="Google" id="ProtNLM"/>
    </source>
</evidence>
<proteinExistence type="predicted"/>
<evidence type="ECO:0000256" key="1">
    <source>
        <dbReference type="SAM" id="Phobius"/>
    </source>
</evidence>
<evidence type="ECO:0000313" key="2">
    <source>
        <dbReference type="EMBL" id="SKA91242.1"/>
    </source>
</evidence>
<keyword evidence="1" id="KW-0472">Membrane</keyword>
<reference evidence="3" key="1">
    <citation type="submission" date="2017-02" db="EMBL/GenBank/DDBJ databases">
        <authorList>
            <person name="Varghese N."/>
            <person name="Submissions S."/>
        </authorList>
    </citation>
    <scope>NUCLEOTIDE SEQUENCE [LARGE SCALE GENOMIC DNA]</scope>
    <source>
        <strain evidence="3">USBA 833</strain>
    </source>
</reference>
<organism evidence="2 3">
    <name type="scientific">Caloramator quimbayensis</name>
    <dbReference type="NCBI Taxonomy" id="1147123"/>
    <lineage>
        <taxon>Bacteria</taxon>
        <taxon>Bacillati</taxon>
        <taxon>Bacillota</taxon>
        <taxon>Clostridia</taxon>
        <taxon>Eubacteriales</taxon>
        <taxon>Clostridiaceae</taxon>
        <taxon>Caloramator</taxon>
    </lineage>
</organism>
<keyword evidence="3" id="KW-1185">Reference proteome</keyword>
<gene>
    <name evidence="2" type="ORF">SAMN05443428_11128</name>
</gene>
<sequence length="97" mass="11241">MAYWGIITTVVILIIYYLVNRTLAKKIALELMLYIEKRAEEFSISEGKDKLEWVVSQYDKLPAVIKSVITKDGFRLLIQELFDEAMKLLKNNTQSSP</sequence>